<feature type="compositionally biased region" description="Acidic residues" evidence="11">
    <location>
        <begin position="4194"/>
        <end position="4203"/>
    </location>
</feature>
<dbReference type="InterPro" id="IPR027417">
    <property type="entry name" value="P-loop_NTPase"/>
</dbReference>
<accession>A0A7H9HXE1</accession>
<feature type="compositionally biased region" description="Acidic residues" evidence="11">
    <location>
        <begin position="4253"/>
        <end position="4286"/>
    </location>
</feature>
<sequence length="4898" mass="556040">MSHDDIVLDLNFIRRLDELYMTNFSIEAPAKCYEFDLKRSAEENLEKLSIAALTDKFSLRYLFVYKRIILEVISRWISVSEKDRVVEVFDVIARYTLCYKIAIPLVEKFLERENEYLVAVLQNASSQDSEQLRMILLAYYRVLSQNKEVFVKFVSPDVLYKVVNRVENSQIARFLAAKILSIYLDAGERAEYDAISCYFGSEEPILGVYEKSKSVNYRFLELNEAKMVARFLELPGSEESSVPAPEAQHFIINQSDLSDDVASICGILVPRISTGHASPPCELTYVPTEKSVKALRQLADSIRKSEPVMLIGKAGSGKTFLINELTKYLRCQNSVVKIHLGEQTDAKLLIGTYTSGEKPGTFVWRSGVLTTAVQEGRCVLIEDVDKAPTEVLSILLTLLESRQLSVPSRGETIRAANGFQLISTVRLNEETAKKKGNTIDHLNVLGMRLWRTIFLEEPNESDLSRILSHKFPLLLHLLPKLIQAYNSVKEIYQNPQFTSFNKGSHARIVSVRDLVKLCNRIQQLLANNNVISADQLIESQIYDDIFAEAADCFAGAIGESRALEPLIKSIGQCLDISTSRIGLYFKNHIPKFEVNQDHILIGRSILPRSNLSLQKKSVNSTSFATTNHSLRLMEQIAVSIQLCEPVLLVGETGTGKTTIVQQLGKLLHKPLTVINVSQQTETGDLLGGYKPVNSKTVALPIQETFESLFAATFSIKKNEHFYKMLHRCFNKNQWRNVVRLWNEACKMAGNILREKVEPKDEDSKKKKKRRLNSHEKELLREKWIQFQDRVQKFEIQATSMENSFVFDYVEGSLVKAVRNGEWLLLDEINLASADTLESISDLLAEEQSRSILLSEKGEADPVRAHPDFRIFACMNPATDVGKKDLPTGIRSRFTEIYVHSPDRDISDLLTIIDKYIHKYSVSDEWVGNDIAELYLEAKKLADGHKIVDGSNEKPHFSIRTLTRTLLYVCDIVHIYGLRRSLYDGFCMSFLTLLSQASEAVLEPIVRKYTLGRLKNIKSVISQAPPAPGPDYVQFKHYWMKKGAEEVKEQAHYIITPFVEKNLMNLVRASSSKRFPVLVQGPTSAGKTSMIKYLADLTGHKFVRINNHEHTDLQEYLGTYVADDTGKLTFKEGVLVEALRNGYWIVLDELNLAPTDVLEALNRLLDDNRELFIPETQQIVHPHPDFMLFATQNPPGVYGGRKVLSRAFRNRFLELHFDDIPEDELEIILRERCQIAPSYAKKIVETYRQLSIERSSSRLFEQKNSFATLRDLFRWALRDAVGYEQLASNGYMLLAERCRTRQEKEVVQKTLEKVMKVNLDMDSFYRGLEDASLFSQESPVVWTKAMRRLAVLVSACLQNNEPVLLVGETGCGKTTICQILASLRGKNLIMLNAHQNTETGDLLGAQRPVRNRAAIQIRLSEILRQVLTVSEEVPGDEVDELLQQYGKMDKSNIEKSQQDVIQQLRENLKTLFEWCDGPLVQAMKTGDFFLLDEISLADDSVLERLNSVLEPERTLLLAEKGASDSLIFASDGFQFLATMNPGGDYGKKELSPALRNRFTEIWVSSMEDFDDVKLIVSSKLAAPLIYLGEVIVQFSKWFALKFGGGSATNGIISLRDIIAWVNFMNISASTVDDHFVVLAHGAAMVFIDALGTNNTAYLAENETNLAELKMECVQILSKFTQKDLSVYFAETTFIEVCGKSIRIGPFTLERNHEQCITSSFNWNAPTTAMNILRVTRALQVRKPILLEGSPGVGKTSLVTALAAMTGNLLTRINLSEQTDLIDLFGSDVPGENAGEFVWRDAPFLRAMQLGEWVLLDEMNLASQSVLEGLNACLDHRGEAYIPELDKTFIRHPNFTVFAAQNPQYQGGGRKGLPKSFVNRFSVVYINTLSSDDLLLIAERLFPNVDSKISAKMIELMSTLEDQVCKRKLWGTHGAPWEFNLRDTLRWMSLLNGSYLLETVKVVDFFDMIVGQRFRNETDRQRARNLIEQFFGCFETRENVCRLNLDYLEVNSEIIKRNYSYRFPTLTKVFPLQCNFAIYESALRCIKNSWPVILVGPTNAGKTNIINFLASSVGAQVTTFSMNGDIDSMDILGGYEQVDLTRKISAITSDLRGVLRDFLVTGMGIELQDGLTMNAALALLKLISENVITAETFSVFYDRFTSFLPHIKNIPGIQDLSYRIRHMCELVDAPKTVKFEWFDGALVRAVEEGHWLVLDNANLCSPSVLDRLNSLLETNGSLVINECSESDGQPRTVIPNSNFRLFLTVNPKYGELSRAMRNRGVEIFVGDLKERASSFDRAILGFEPDQVSDVDLPVDQHLTGLSLSDTKCWLPLKRFVPAHLSSASLFAEIHDVISKSANQCTEDAILSIIPMERLKEIKPWVENLRRNRFFSEAPMAEKISVYNEFLLSLDVNQRMLYLLKPVQERIAHLLQLPLENCCSQTLLPTVNVYELPTVIKSCKKNIESESIYLMASLKILLECIHHLEYTNTKSVGGKLNELSYIEMSAAVANGRNIKFPPQIPIYLVLKESAEFFLRSFSQGNLFDQSDFYLFTWRFLIIWIGAFSASYRKDEARLAVYKELFQKCIEAGLKQTSAGNDLLDIFSIFNDSLRLSRGNSINILWSSFRKNYPSNAIYWTYWNDLLRISRKFDEIAKLQFSEAYEEVESLRDIFTRVFADVLESNADNFELLASNLTSGIQRLEEISASFLIKRQHYFSIEFDHIARCLLAEDKEKWEAINQLAPSTTLSTEQIYKIRSKAYCYPSVFDFLWIKNDGSYRSHTTSLFSTAFFRDIIMKCNTMKTFPGSLLKQTLSDARLLLASAAKFSRSILNDPLRTFADKLHMWLGRVIEAHVDVTITGLEEEEVFKIVLEKGNDTFVSQFQQYLQPVIRLLKEARSHEDYGRAWVYFGSALITIYAPDHPSDPALHDYVLYDNYQKNMAFCEQLKRSWAAVREVASGDRALLIEKLLRSTTGEDAPKKPRVYRPPSAIDDLFEEWTALYNSTVSVANAENLMQSIESWNTTSLNRVAMFQQNTSQFLDRLEGGYQYFSDLNDIFAGYVYCMKFGFDLLVYGKERSLVTTETSTMWAIDPLTILSSSKIDATFSDVVNFCKTCSADVTSVDKILAFYLQLSGFHKLDTKLSETWNGVLRILYYRWSLRERKAESKSKEQSSIFRYQDNAENFEEDFKKLFPDYEDVMTVNTIDDSSADIELASIYHSIAKSYIDFFEQGNADSIDSMVQKGSEVMQMLWEVGMRLKEHSSEGAHLTAVLNRLTGEIKSFESGSNATQFYGKYSTAESQKAVTITDALWKSVVNLLAQWPEHATLKELSRICKEFMDYPINTPIARQLQKLEQIYTFVTEWEKYASSQVSLKAHMKNITDLIISWRRLELETWAGLLDAEDSKLELNIGKWWFHLLEIIIIPDESELDDSKLLSVATALNVYFSTSPIGEFSIRLKLLKAFSKHVDLERPESKIAHAVHNVIAFYSQFEPIVTDRIASGRKEVQKDIKEVILLASWKDINIEALKQSSRRSHSSLYKLVRRYRALVSEQVQPVIDNGIPTTLKLPNRTQSIEHLKTSELDLDEAKKLVLNVPGWSTRSEPLKRVDVVSKNMDNYLKQISEMEVPTFTSLAKRFSAEAERLEKETPKVYSKEKKKLLASLKMQKNKALSDCLKELKRIGLKSSFRKDIHTVQSSTTAILTNMVSFSTPLLKNSDSYFLRILEILPGLRRAVAEPSESIPRIYLERGMANMENLIFSLITTRSPIQKLATSYDKIESLRLDLENVARCRKNVNFQAMKFHHDNLHTICQWLPLLIDYAISTLHVTPEFGDVSKDVIFLQKVKDNLIEFKQSATAITAWDTGSQEIYENFEKFLNKLLTDLQAQKNDRTFYIYDMIIEWLEESGHINMQAGCKDGSLTSIEAALRKVFASILMSVQKILDNGVQSVDEDEDKWFSTSTASIVGSIKASHHSAVLRNVENAVLLLKNYEYVTQNSVLARALVSFTLPVVRSYQRALALLLQKARSFYQDMAHGSYIFSVLLRSLAQNGFCSPEPPSEEVDDNNLHDGTGLGDGEGAQNNSKDVEQDDDLTENAQEKNEENDSQDKDDQDDDAVEMEGDMAGDLENVSEQDEEHEANEENEQDELDEEIDNLDDDDPNAIDDKMWDDKPDENAKERNTDNNVAGQDEADVQAAENENQNQNAGDGETEGQEENEEKSKESEDIKEEEDNELEENSEEEDQVGEQQDEVRNEVGEDLSPQVPETETLDLPEDIDLGSDGDKDEEEVSDEEMGDLGETEDQMKEDESAVEDDSRDQDVDMDDSVTEETDQLDDDQEMDDASPEGSDHKSDAEGDDADRSDEETLQQDDENLDRDGGEGAAKDVDEGLGGVKESTETEANDAEATAQDISGSKGIGSDKRETEETADIGNSGAAHEIDQEHQPDQKENNESSKNEAKEALKQLGDSLKEYHKRRQEINEASQTDENEQTKESANQRPDEFEHLDGANTESETQALGQANQDQIRSMNEENAIEDDISDLEDEEKPDIDMGAEEDLVNDESEENKPLDMNNSKEQVTKGAFIGQAKERSDADRSLADSLQMNNIDELEDFISEVDAETSEEVTVPPRSIEESRELWHQSEISTAELSARLSEQLRLILEPTLATKLKGDYKTGKRLNMKRIIPYIASQFKKDKIWLRRTKPSKRQYQIMVALDDSKSMSESKCVKLAFDSLCLVSKTLTQLESGGLSIIKFGESVKEVHSFDQQFSNDAGAKTFQWFGFQEKKTDIKKLVAESIKIFERARPMNTGDQWQLQIVISDGLCEDHETVQRLVRRARENRIMLVFVIIDGISNNESIMDMSQVKYVPDQHGNLQLKIDKYLDTFPFEFYVVVHDIYELPEMLSTILRQFFQDLASS</sequence>
<dbReference type="InterPro" id="IPR040848">
    <property type="entry name" value="AAA_lid_7"/>
</dbReference>
<dbReference type="InterPro" id="IPR036465">
    <property type="entry name" value="vWFA_dom_sf"/>
</dbReference>
<dbReference type="PROSITE" id="PS00675">
    <property type="entry name" value="SIGMA54_INTERACT_1"/>
    <property type="match status" value="1"/>
</dbReference>
<comment type="subcellular location">
    <subcellularLocation>
        <location evidence="1">Nucleus</location>
        <location evidence="1">Nucleolus</location>
    </subcellularLocation>
    <subcellularLocation>
        <location evidence="2">Nucleus</location>
        <location evidence="2">Nucleoplasm</location>
    </subcellularLocation>
</comment>
<dbReference type="Pfam" id="PF17867">
    <property type="entry name" value="AAA_lid_7"/>
    <property type="match status" value="3"/>
</dbReference>
<evidence type="ECO:0000313" key="13">
    <source>
        <dbReference type="EMBL" id="QLQ82398.1"/>
    </source>
</evidence>
<dbReference type="Gene3D" id="3.40.50.410">
    <property type="entry name" value="von Willebrand factor, type A domain"/>
    <property type="match status" value="1"/>
</dbReference>
<feature type="region of interest" description="Disordered" evidence="11">
    <location>
        <begin position="4113"/>
        <end position="4555"/>
    </location>
</feature>
<dbReference type="GO" id="GO:0000027">
    <property type="term" value="P:ribosomal large subunit assembly"/>
    <property type="evidence" value="ECO:0007669"/>
    <property type="project" value="InterPro"/>
</dbReference>
<feature type="compositionally biased region" description="Basic and acidic residues" evidence="11">
    <location>
        <begin position="4421"/>
        <end position="4446"/>
    </location>
</feature>
<dbReference type="PANTHER" id="PTHR48103">
    <property type="entry name" value="MIDASIN-RELATED"/>
    <property type="match status" value="1"/>
</dbReference>
<dbReference type="GO" id="GO:0016887">
    <property type="term" value="F:ATP hydrolysis activity"/>
    <property type="evidence" value="ECO:0007669"/>
    <property type="project" value="InterPro"/>
</dbReference>
<evidence type="ECO:0000256" key="7">
    <source>
        <dbReference type="ARBA" id="ARBA00022840"/>
    </source>
</evidence>
<dbReference type="GO" id="GO:0000055">
    <property type="term" value="P:ribosomal large subunit export from nucleus"/>
    <property type="evidence" value="ECO:0007669"/>
    <property type="project" value="TreeGrafter"/>
</dbReference>
<dbReference type="InterPro" id="IPR025662">
    <property type="entry name" value="Sigma_54_int_dom_ATP-bd_1"/>
</dbReference>
<keyword evidence="9 10" id="KW-0539">Nucleus</keyword>
<proteinExistence type="inferred from homology"/>
<dbReference type="InterPro" id="IPR048617">
    <property type="entry name" value="MDN1_AAA_lid_4"/>
</dbReference>
<feature type="compositionally biased region" description="Basic and acidic residues" evidence="11">
    <location>
        <begin position="4359"/>
        <end position="4371"/>
    </location>
</feature>
<gene>
    <name evidence="13" type="ORF">HG537_0H01600</name>
</gene>
<dbReference type="InterPro" id="IPR003593">
    <property type="entry name" value="AAA+_ATPase"/>
</dbReference>
<feature type="compositionally biased region" description="Low complexity" evidence="11">
    <location>
        <begin position="4179"/>
        <end position="4193"/>
    </location>
</feature>
<comment type="function">
    <text evidence="10">Nuclear chaperone required for maturation and nuclear export of pre-60S ribosome subunits.</text>
</comment>
<evidence type="ECO:0000313" key="14">
    <source>
        <dbReference type="Proteomes" id="UP000510647"/>
    </source>
</evidence>
<dbReference type="PANTHER" id="PTHR48103:SF2">
    <property type="entry name" value="MIDASIN"/>
    <property type="match status" value="1"/>
</dbReference>
<dbReference type="InterPro" id="IPR002035">
    <property type="entry name" value="VWF_A"/>
</dbReference>
<dbReference type="InterPro" id="IPR012099">
    <property type="entry name" value="Midasin"/>
</dbReference>
<feature type="compositionally biased region" description="Basic and acidic residues" evidence="11">
    <location>
        <begin position="4149"/>
        <end position="4167"/>
    </location>
</feature>
<evidence type="ECO:0000256" key="2">
    <source>
        <dbReference type="ARBA" id="ARBA00004642"/>
    </source>
</evidence>
<evidence type="ECO:0000256" key="10">
    <source>
        <dbReference type="PIRNR" id="PIRNR010340"/>
    </source>
</evidence>
<feature type="compositionally biased region" description="Acidic residues" evidence="11">
    <location>
        <begin position="4339"/>
        <end position="4358"/>
    </location>
</feature>
<dbReference type="OrthoDB" id="5186at2759"/>
<dbReference type="Pfam" id="PF17865">
    <property type="entry name" value="AAA_lid_5"/>
    <property type="match status" value="1"/>
</dbReference>
<dbReference type="PROSITE" id="PS50234">
    <property type="entry name" value="VWFA"/>
    <property type="match status" value="1"/>
</dbReference>
<evidence type="ECO:0000256" key="5">
    <source>
        <dbReference type="ARBA" id="ARBA00022553"/>
    </source>
</evidence>
<dbReference type="Pfam" id="PF21108">
    <property type="entry name" value="MDN1_4th"/>
    <property type="match status" value="1"/>
</dbReference>
<feature type="compositionally biased region" description="Acidic residues" evidence="11">
    <location>
        <begin position="4211"/>
        <end position="4234"/>
    </location>
</feature>
<feature type="compositionally biased region" description="Acidic residues" evidence="11">
    <location>
        <begin position="4113"/>
        <end position="4148"/>
    </location>
</feature>
<evidence type="ECO:0000256" key="3">
    <source>
        <dbReference type="ARBA" id="ARBA00007188"/>
    </source>
</evidence>
<evidence type="ECO:0000256" key="8">
    <source>
        <dbReference type="ARBA" id="ARBA00023186"/>
    </source>
</evidence>
<keyword evidence="14" id="KW-1185">Reference proteome</keyword>
<keyword evidence="7 10" id="KW-0067">ATP-binding</keyword>
<dbReference type="Pfam" id="PF07728">
    <property type="entry name" value="AAA_5"/>
    <property type="match status" value="8"/>
</dbReference>
<evidence type="ECO:0000256" key="1">
    <source>
        <dbReference type="ARBA" id="ARBA00004604"/>
    </source>
</evidence>
<dbReference type="InterPro" id="IPR041190">
    <property type="entry name" value="Midasin_AAA_lid_5"/>
</dbReference>
<protein>
    <recommendedName>
        <fullName evidence="4 10">Midasin</fullName>
    </recommendedName>
</protein>
<evidence type="ECO:0000259" key="12">
    <source>
        <dbReference type="PROSITE" id="PS50234"/>
    </source>
</evidence>
<evidence type="ECO:0000256" key="4">
    <source>
        <dbReference type="ARBA" id="ARBA00017143"/>
    </source>
</evidence>
<dbReference type="EMBL" id="CP059274">
    <property type="protein sequence ID" value="QLQ82398.1"/>
    <property type="molecule type" value="Genomic_DNA"/>
</dbReference>
<evidence type="ECO:0000256" key="6">
    <source>
        <dbReference type="ARBA" id="ARBA00022741"/>
    </source>
</evidence>
<feature type="compositionally biased region" description="Basic and acidic residues" evidence="11">
    <location>
        <begin position="4083"/>
        <end position="4095"/>
    </location>
</feature>
<dbReference type="CDD" id="cd00009">
    <property type="entry name" value="AAA"/>
    <property type="match status" value="2"/>
</dbReference>
<evidence type="ECO:0000256" key="11">
    <source>
        <dbReference type="SAM" id="MobiDB-lite"/>
    </source>
</evidence>
<dbReference type="InterPro" id="IPR011704">
    <property type="entry name" value="ATPase_dyneun-rel_AAA"/>
</dbReference>
<dbReference type="SUPFAM" id="SSF52540">
    <property type="entry name" value="P-loop containing nucleoside triphosphate hydrolases"/>
    <property type="match status" value="6"/>
</dbReference>
<dbReference type="CDD" id="cd01460">
    <property type="entry name" value="vWA_midasin"/>
    <property type="match status" value="1"/>
</dbReference>
<dbReference type="SMART" id="SM00382">
    <property type="entry name" value="AAA"/>
    <property type="match status" value="6"/>
</dbReference>
<dbReference type="FunFam" id="3.40.50.300:FF:001368">
    <property type="entry name" value="Midasin"/>
    <property type="match status" value="1"/>
</dbReference>
<dbReference type="Proteomes" id="UP000510647">
    <property type="component" value="Chromosome 8"/>
</dbReference>
<dbReference type="FunFam" id="3.40.50.300:FF:000142">
    <property type="entry name" value="Midasin"/>
    <property type="match status" value="1"/>
</dbReference>
<feature type="region of interest" description="Disordered" evidence="11">
    <location>
        <begin position="4041"/>
        <end position="4100"/>
    </location>
</feature>
<feature type="domain" description="VWFA" evidence="12">
    <location>
        <begin position="4692"/>
        <end position="4887"/>
    </location>
</feature>
<dbReference type="GO" id="GO:0005654">
    <property type="term" value="C:nucleoplasm"/>
    <property type="evidence" value="ECO:0007669"/>
    <property type="project" value="UniProtKB-SubCell"/>
</dbReference>
<feature type="compositionally biased region" description="Polar residues" evidence="11">
    <location>
        <begin position="4493"/>
        <end position="4511"/>
    </location>
</feature>
<keyword evidence="6 10" id="KW-0547">Nucleotide-binding</keyword>
<dbReference type="FunFam" id="3.40.50.300:FF:000712">
    <property type="entry name" value="Midasin"/>
    <property type="match status" value="1"/>
</dbReference>
<evidence type="ECO:0000256" key="9">
    <source>
        <dbReference type="ARBA" id="ARBA00023242"/>
    </source>
</evidence>
<comment type="similarity">
    <text evidence="3 10">Belongs to the midasin family.</text>
</comment>
<dbReference type="FunFam" id="3.40.50.300:FF:000582">
    <property type="entry name" value="Midasin"/>
    <property type="match status" value="1"/>
</dbReference>
<keyword evidence="5" id="KW-0597">Phosphoprotein</keyword>
<organism evidence="13 14">
    <name type="scientific">Torulaspora globosa</name>
    <dbReference type="NCBI Taxonomy" id="48254"/>
    <lineage>
        <taxon>Eukaryota</taxon>
        <taxon>Fungi</taxon>
        <taxon>Dikarya</taxon>
        <taxon>Ascomycota</taxon>
        <taxon>Saccharomycotina</taxon>
        <taxon>Saccharomycetes</taxon>
        <taxon>Saccharomycetales</taxon>
        <taxon>Saccharomycetaceae</taxon>
        <taxon>Torulaspora</taxon>
    </lineage>
</organism>
<dbReference type="SUPFAM" id="SSF53300">
    <property type="entry name" value="vWA-like"/>
    <property type="match status" value="1"/>
</dbReference>
<reference evidence="13 14" key="1">
    <citation type="submission" date="2020-06" db="EMBL/GenBank/DDBJ databases">
        <title>The yeast mating-type switching endonuclease HO is a domesticated member of an unorthodox homing genetic element family.</title>
        <authorList>
            <person name="Coughlan A.Y."/>
            <person name="Lombardi L."/>
            <person name="Braun-Galleani S."/>
            <person name="Martos A.R."/>
            <person name="Galeote V."/>
            <person name="Bigey F."/>
            <person name="Dequin S."/>
            <person name="Byrne K.P."/>
            <person name="Wolfe K.H."/>
        </authorList>
    </citation>
    <scope>NUCLEOTIDE SEQUENCE [LARGE SCALE GENOMIC DNA]</scope>
    <source>
        <strain evidence="13 14">CBS2947</strain>
    </source>
</reference>
<feature type="compositionally biased region" description="Acidic residues" evidence="11">
    <location>
        <begin position="4516"/>
        <end position="4547"/>
    </location>
</feature>
<dbReference type="Gene3D" id="3.40.50.300">
    <property type="entry name" value="P-loop containing nucleotide triphosphate hydrolases"/>
    <property type="match status" value="6"/>
</dbReference>
<dbReference type="GO" id="GO:0030687">
    <property type="term" value="C:preribosome, large subunit precursor"/>
    <property type="evidence" value="ECO:0007669"/>
    <property type="project" value="TreeGrafter"/>
</dbReference>
<feature type="compositionally biased region" description="Acidic residues" evidence="11">
    <location>
        <begin position="4294"/>
        <end position="4328"/>
    </location>
</feature>
<dbReference type="GO" id="GO:0005730">
    <property type="term" value="C:nucleolus"/>
    <property type="evidence" value="ECO:0007669"/>
    <property type="project" value="UniProtKB-SubCell"/>
</dbReference>
<name>A0A7H9HXE1_9SACH</name>
<keyword evidence="8 10" id="KW-0143">Chaperone</keyword>
<dbReference type="GO" id="GO:0005524">
    <property type="term" value="F:ATP binding"/>
    <property type="evidence" value="ECO:0007669"/>
    <property type="project" value="UniProtKB-KW"/>
</dbReference>
<dbReference type="PIRSF" id="PIRSF010340">
    <property type="entry name" value="Midasin"/>
    <property type="match status" value="1"/>
</dbReference>